<evidence type="ECO:0008006" key="4">
    <source>
        <dbReference type="Google" id="ProtNLM"/>
    </source>
</evidence>
<dbReference type="Proteomes" id="UP000735302">
    <property type="component" value="Unassembled WGS sequence"/>
</dbReference>
<accession>A0AAV4AXK8</accession>
<keyword evidence="1" id="KW-0732">Signal</keyword>
<keyword evidence="3" id="KW-1185">Reference proteome</keyword>
<comment type="caution">
    <text evidence="2">The sequence shown here is derived from an EMBL/GenBank/DDBJ whole genome shotgun (WGS) entry which is preliminary data.</text>
</comment>
<reference evidence="2 3" key="1">
    <citation type="journal article" date="2021" name="Elife">
        <title>Chloroplast acquisition without the gene transfer in kleptoplastic sea slugs, Plakobranchus ocellatus.</title>
        <authorList>
            <person name="Maeda T."/>
            <person name="Takahashi S."/>
            <person name="Yoshida T."/>
            <person name="Shimamura S."/>
            <person name="Takaki Y."/>
            <person name="Nagai Y."/>
            <person name="Toyoda A."/>
            <person name="Suzuki Y."/>
            <person name="Arimoto A."/>
            <person name="Ishii H."/>
            <person name="Satoh N."/>
            <person name="Nishiyama T."/>
            <person name="Hasebe M."/>
            <person name="Maruyama T."/>
            <person name="Minagawa J."/>
            <person name="Obokata J."/>
            <person name="Shigenobu S."/>
        </authorList>
    </citation>
    <scope>NUCLEOTIDE SEQUENCE [LARGE SCALE GENOMIC DNA]</scope>
</reference>
<gene>
    <name evidence="2" type="ORF">PoB_003810300</name>
</gene>
<name>A0AAV4AXK8_9GAST</name>
<organism evidence="2 3">
    <name type="scientific">Plakobranchus ocellatus</name>
    <dbReference type="NCBI Taxonomy" id="259542"/>
    <lineage>
        <taxon>Eukaryota</taxon>
        <taxon>Metazoa</taxon>
        <taxon>Spiralia</taxon>
        <taxon>Lophotrochozoa</taxon>
        <taxon>Mollusca</taxon>
        <taxon>Gastropoda</taxon>
        <taxon>Heterobranchia</taxon>
        <taxon>Euthyneura</taxon>
        <taxon>Panpulmonata</taxon>
        <taxon>Sacoglossa</taxon>
        <taxon>Placobranchoidea</taxon>
        <taxon>Plakobranchidae</taxon>
        <taxon>Plakobranchus</taxon>
    </lineage>
</organism>
<evidence type="ECO:0000313" key="2">
    <source>
        <dbReference type="EMBL" id="GFO11598.1"/>
    </source>
</evidence>
<protein>
    <recommendedName>
        <fullName evidence="4">Secreted protein</fullName>
    </recommendedName>
</protein>
<proteinExistence type="predicted"/>
<feature type="signal peptide" evidence="1">
    <location>
        <begin position="1"/>
        <end position="24"/>
    </location>
</feature>
<evidence type="ECO:0000313" key="3">
    <source>
        <dbReference type="Proteomes" id="UP000735302"/>
    </source>
</evidence>
<dbReference type="AlphaFoldDB" id="A0AAV4AXK8"/>
<evidence type="ECO:0000256" key="1">
    <source>
        <dbReference type="SAM" id="SignalP"/>
    </source>
</evidence>
<sequence>MPRRWNFHIILAAVIIELHLRARGFRRRLIRPPSAGHRPTPSTRIKHAEPSLFDPHKDVHAVVADQPCRNRSARSSLCFALARKICTASLLCRCVSNHLLCTRHRTGEGDRH</sequence>
<feature type="chain" id="PRO_5043573586" description="Secreted protein" evidence="1">
    <location>
        <begin position="25"/>
        <end position="112"/>
    </location>
</feature>
<dbReference type="EMBL" id="BLXT01004325">
    <property type="protein sequence ID" value="GFO11598.1"/>
    <property type="molecule type" value="Genomic_DNA"/>
</dbReference>